<dbReference type="EMBL" id="JAINUF010000015">
    <property type="protein sequence ID" value="KAJ8341163.1"/>
    <property type="molecule type" value="Genomic_DNA"/>
</dbReference>
<proteinExistence type="predicted"/>
<dbReference type="AlphaFoldDB" id="A0A9Q1ELT4"/>
<sequence>MPERDLPWEPESGAGEPKAPVQRRPLQEHFDVHSGWFPLLSELQVNWRGARSALRLTSSPPEGQGKDDTPRIRSPNKYGAETARGLRGAHPGLQLKLMWGLTSAWRARSRPPPPPQPAVSARGFARRGLARSSVFPNAPFRPISFIS</sequence>
<protein>
    <submittedName>
        <fullName evidence="2">Uncharacterized protein</fullName>
    </submittedName>
</protein>
<name>A0A9Q1ELT4_SYNKA</name>
<organism evidence="2 3">
    <name type="scientific">Synaphobranchus kaupii</name>
    <name type="common">Kaup's arrowtooth eel</name>
    <dbReference type="NCBI Taxonomy" id="118154"/>
    <lineage>
        <taxon>Eukaryota</taxon>
        <taxon>Metazoa</taxon>
        <taxon>Chordata</taxon>
        <taxon>Craniata</taxon>
        <taxon>Vertebrata</taxon>
        <taxon>Euteleostomi</taxon>
        <taxon>Actinopterygii</taxon>
        <taxon>Neopterygii</taxon>
        <taxon>Teleostei</taxon>
        <taxon>Anguilliformes</taxon>
        <taxon>Synaphobranchidae</taxon>
        <taxon>Synaphobranchus</taxon>
    </lineage>
</organism>
<keyword evidence="3" id="KW-1185">Reference proteome</keyword>
<accession>A0A9Q1ELT4</accession>
<feature type="region of interest" description="Disordered" evidence="1">
    <location>
        <begin position="1"/>
        <end position="26"/>
    </location>
</feature>
<feature type="region of interest" description="Disordered" evidence="1">
    <location>
        <begin position="54"/>
        <end position="89"/>
    </location>
</feature>
<dbReference type="Proteomes" id="UP001152622">
    <property type="component" value="Chromosome 15"/>
</dbReference>
<evidence type="ECO:0000313" key="3">
    <source>
        <dbReference type="Proteomes" id="UP001152622"/>
    </source>
</evidence>
<evidence type="ECO:0000313" key="2">
    <source>
        <dbReference type="EMBL" id="KAJ8341163.1"/>
    </source>
</evidence>
<comment type="caution">
    <text evidence="2">The sequence shown here is derived from an EMBL/GenBank/DDBJ whole genome shotgun (WGS) entry which is preliminary data.</text>
</comment>
<reference evidence="2" key="1">
    <citation type="journal article" date="2023" name="Science">
        <title>Genome structures resolve the early diversification of teleost fishes.</title>
        <authorList>
            <person name="Parey E."/>
            <person name="Louis A."/>
            <person name="Montfort J."/>
            <person name="Bouchez O."/>
            <person name="Roques C."/>
            <person name="Iampietro C."/>
            <person name="Lluch J."/>
            <person name="Castinel A."/>
            <person name="Donnadieu C."/>
            <person name="Desvignes T."/>
            <person name="Floi Bucao C."/>
            <person name="Jouanno E."/>
            <person name="Wen M."/>
            <person name="Mejri S."/>
            <person name="Dirks R."/>
            <person name="Jansen H."/>
            <person name="Henkel C."/>
            <person name="Chen W.J."/>
            <person name="Zahm M."/>
            <person name="Cabau C."/>
            <person name="Klopp C."/>
            <person name="Thompson A.W."/>
            <person name="Robinson-Rechavi M."/>
            <person name="Braasch I."/>
            <person name="Lecointre G."/>
            <person name="Bobe J."/>
            <person name="Postlethwait J.H."/>
            <person name="Berthelot C."/>
            <person name="Roest Crollius H."/>
            <person name="Guiguen Y."/>
        </authorList>
    </citation>
    <scope>NUCLEOTIDE SEQUENCE</scope>
    <source>
        <strain evidence="2">WJC10195</strain>
    </source>
</reference>
<evidence type="ECO:0000256" key="1">
    <source>
        <dbReference type="SAM" id="MobiDB-lite"/>
    </source>
</evidence>
<gene>
    <name evidence="2" type="ORF">SKAU_G00334540</name>
</gene>